<dbReference type="Proteomes" id="UP000198995">
    <property type="component" value="Unassembled WGS sequence"/>
</dbReference>
<dbReference type="RefSeq" id="WP_091790915.1">
    <property type="nucleotide sequence ID" value="NZ_FNAF01000001.1"/>
</dbReference>
<accession>A0A1G6S4U2</accession>
<dbReference type="STRING" id="2741.SAMN04489866_101228"/>
<evidence type="ECO:0000313" key="2">
    <source>
        <dbReference type="Proteomes" id="UP000198995"/>
    </source>
</evidence>
<gene>
    <name evidence="1" type="ORF">SAMN04489866_101228</name>
</gene>
<name>A0A1G6S4U2_PEPNI</name>
<dbReference type="EMBL" id="FNAF01000001">
    <property type="protein sequence ID" value="SDD11942.1"/>
    <property type="molecule type" value="Genomic_DNA"/>
</dbReference>
<keyword evidence="2" id="KW-1185">Reference proteome</keyword>
<dbReference type="OrthoDB" id="1978246at2"/>
<reference evidence="1 2" key="1">
    <citation type="submission" date="2016-10" db="EMBL/GenBank/DDBJ databases">
        <authorList>
            <person name="de Groot N.N."/>
        </authorList>
    </citation>
    <scope>NUCLEOTIDE SEQUENCE [LARGE SCALE GENOMIC DNA]</scope>
    <source>
        <strain evidence="1 2">DSM 20475</strain>
    </source>
</reference>
<evidence type="ECO:0000313" key="1">
    <source>
        <dbReference type="EMBL" id="SDD11942.1"/>
    </source>
</evidence>
<protein>
    <recommendedName>
        <fullName evidence="3">Replication initiation factor</fullName>
    </recommendedName>
</protein>
<proteinExistence type="predicted"/>
<dbReference type="AlphaFoldDB" id="A0A1G6S4U2"/>
<sequence length="351" mass="41806">MQMIQNIDTLDFSVLVADFDVYMQAFRKPLKEAKLQSIDSSKNTVVLLAGMSWEVYPYSNRRYVYILHNEMVELRLCDSWQDTDSHYPIFVRLKSYGLWRFGYLQAYKKFMQYLSKLFNIVDTKISRLDIATQVNRKVEIDIDIGAETVSRTKFRHQWFSDGVCTGYQFGKGDILLRIYDKVKEIEVSRKFWFAEVWDSENFSLERGVWNIEFQLRRDFLREWDIDSVEEAFNELENLYSYLTRKWFRVVAKQEKDTNVTRRDTCDWWQVLQEKHDGIDKKPKKENKKVKPSTDHLIACITGYLISIGAVDDLDINDLMIKVKDGLVKNLEKKETTYQLAKEERRSLYVKI</sequence>
<evidence type="ECO:0008006" key="3">
    <source>
        <dbReference type="Google" id="ProtNLM"/>
    </source>
</evidence>
<organism evidence="1 2">
    <name type="scientific">Peptococcus niger</name>
    <dbReference type="NCBI Taxonomy" id="2741"/>
    <lineage>
        <taxon>Bacteria</taxon>
        <taxon>Bacillati</taxon>
        <taxon>Bacillota</taxon>
        <taxon>Clostridia</taxon>
        <taxon>Eubacteriales</taxon>
        <taxon>Peptococcaceae</taxon>
        <taxon>Peptococcus</taxon>
    </lineage>
</organism>